<comment type="similarity">
    <text evidence="4">Belongs to the metallo-dependent hydrolases superfamily. Phosphotriesterase family.</text>
</comment>
<dbReference type="PROSITE" id="PS51347">
    <property type="entry name" value="PHOSPHOTRIESTERASE_2"/>
    <property type="match status" value="1"/>
</dbReference>
<dbReference type="InterPro" id="IPR001559">
    <property type="entry name" value="Phosphotriesterase"/>
</dbReference>
<keyword evidence="2" id="KW-0378">Hydrolase</keyword>
<dbReference type="PANTHER" id="PTHR10819:SF3">
    <property type="entry name" value="PHOSPHOTRIESTERASE-RELATED PROTEIN"/>
    <property type="match status" value="1"/>
</dbReference>
<feature type="binding site" evidence="3">
    <location>
        <position position="171"/>
    </location>
    <ligand>
        <name>a divalent metal cation</name>
        <dbReference type="ChEBI" id="CHEBI:60240"/>
        <label>1</label>
    </ligand>
</feature>
<dbReference type="Gene3D" id="3.20.20.140">
    <property type="entry name" value="Metal-dependent hydrolases"/>
    <property type="match status" value="1"/>
</dbReference>
<organism evidence="5 6">
    <name type="scientific">Vespula vulgaris</name>
    <name type="common">Yellow jacket</name>
    <name type="synonym">Wasp</name>
    <dbReference type="NCBI Taxonomy" id="7454"/>
    <lineage>
        <taxon>Eukaryota</taxon>
        <taxon>Metazoa</taxon>
        <taxon>Ecdysozoa</taxon>
        <taxon>Arthropoda</taxon>
        <taxon>Hexapoda</taxon>
        <taxon>Insecta</taxon>
        <taxon>Pterygota</taxon>
        <taxon>Neoptera</taxon>
        <taxon>Endopterygota</taxon>
        <taxon>Hymenoptera</taxon>
        <taxon>Apocrita</taxon>
        <taxon>Aculeata</taxon>
        <taxon>Vespoidea</taxon>
        <taxon>Vespidae</taxon>
        <taxon>Vespinae</taxon>
        <taxon>Vespula</taxon>
    </lineage>
</organism>
<keyword evidence="1 3" id="KW-0479">Metal-binding</keyword>
<evidence type="ECO:0000256" key="1">
    <source>
        <dbReference type="ARBA" id="ARBA00022723"/>
    </source>
</evidence>
<dbReference type="AlphaFoldDB" id="A0A834KEX5"/>
<feature type="binding site" evidence="3">
    <location>
        <position position="301"/>
    </location>
    <ligand>
        <name>a divalent metal cation</name>
        <dbReference type="ChEBI" id="CHEBI:60240"/>
        <label>1</label>
    </ligand>
</feature>
<evidence type="ECO:0000313" key="6">
    <source>
        <dbReference type="Proteomes" id="UP000614350"/>
    </source>
</evidence>
<dbReference type="Pfam" id="PF02126">
    <property type="entry name" value="PTE"/>
    <property type="match status" value="1"/>
</dbReference>
<reference evidence="5" key="1">
    <citation type="journal article" date="2020" name="G3 (Bethesda)">
        <title>High-Quality Assemblies for Three Invasive Social Wasps from the &lt;i&gt;Vespula&lt;/i&gt; Genus.</title>
        <authorList>
            <person name="Harrop T.W.R."/>
            <person name="Guhlin J."/>
            <person name="McLaughlin G.M."/>
            <person name="Permina E."/>
            <person name="Stockwell P."/>
            <person name="Gilligan J."/>
            <person name="Le Lec M.F."/>
            <person name="Gruber M.A.M."/>
            <person name="Quinn O."/>
            <person name="Lovegrove M."/>
            <person name="Duncan E.J."/>
            <person name="Remnant E.J."/>
            <person name="Van Eeckhoven J."/>
            <person name="Graham B."/>
            <person name="Knapp R.A."/>
            <person name="Langford K.W."/>
            <person name="Kronenberg Z."/>
            <person name="Press M.O."/>
            <person name="Eacker S.M."/>
            <person name="Wilson-Rankin E.E."/>
            <person name="Purcell J."/>
            <person name="Lester P.J."/>
            <person name="Dearden P.K."/>
        </authorList>
    </citation>
    <scope>NUCLEOTIDE SEQUENCE</scope>
    <source>
        <strain evidence="5">Marl-1</strain>
    </source>
</reference>
<dbReference type="EMBL" id="JACSEA010000003">
    <property type="protein sequence ID" value="KAF7405516.1"/>
    <property type="molecule type" value="Genomic_DNA"/>
</dbReference>
<protein>
    <recommendedName>
        <fullName evidence="7">Parathion hydrolase-related protein</fullName>
    </recommendedName>
</protein>
<comment type="caution">
    <text evidence="4">Lacks conserved residue(s) required for the propagation of feature annotation.</text>
</comment>
<dbReference type="SUPFAM" id="SSF51556">
    <property type="entry name" value="Metallo-dependent hydrolases"/>
    <property type="match status" value="1"/>
</dbReference>
<feature type="binding site" evidence="3">
    <location>
        <position position="232"/>
    </location>
    <ligand>
        <name>a divalent metal cation</name>
        <dbReference type="ChEBI" id="CHEBI:60240"/>
        <label>2</label>
    </ligand>
</feature>
<feature type="binding site" evidence="3">
    <location>
        <position position="203"/>
    </location>
    <ligand>
        <name>a divalent metal cation</name>
        <dbReference type="ChEBI" id="CHEBI:60240"/>
        <label>2</label>
    </ligand>
</feature>
<evidence type="ECO:0000313" key="5">
    <source>
        <dbReference type="EMBL" id="KAF7405516.1"/>
    </source>
</evidence>
<comment type="cofactor">
    <cofactor evidence="3">
        <name>a divalent metal cation</name>
        <dbReference type="ChEBI" id="CHEBI:60240"/>
    </cofactor>
    <text evidence="3">Binds 2 divalent metal cations per subunit.</text>
</comment>
<name>A0A834KEX5_VESVU</name>
<dbReference type="GO" id="GO:0016787">
    <property type="term" value="F:hydrolase activity"/>
    <property type="evidence" value="ECO:0007669"/>
    <property type="project" value="UniProtKB-KW"/>
</dbReference>
<feature type="binding site" evidence="3">
    <location>
        <position position="27"/>
    </location>
    <ligand>
        <name>a divalent metal cation</name>
        <dbReference type="ChEBI" id="CHEBI:60240"/>
        <label>1</label>
    </ligand>
</feature>
<feature type="binding site" evidence="3">
    <location>
        <position position="171"/>
    </location>
    <ligand>
        <name>a divalent metal cation</name>
        <dbReference type="ChEBI" id="CHEBI:60240"/>
        <label>2</label>
    </ligand>
</feature>
<accession>A0A834KEX5</accession>
<feature type="binding site" evidence="3">
    <location>
        <position position="25"/>
    </location>
    <ligand>
        <name>a divalent metal cation</name>
        <dbReference type="ChEBI" id="CHEBI:60240"/>
        <label>1</label>
    </ligand>
</feature>
<dbReference type="GO" id="GO:0008270">
    <property type="term" value="F:zinc ion binding"/>
    <property type="evidence" value="ECO:0007669"/>
    <property type="project" value="InterPro"/>
</dbReference>
<evidence type="ECO:0000256" key="3">
    <source>
        <dbReference type="PIRSR" id="PIRSR601559-52"/>
    </source>
</evidence>
<gene>
    <name evidence="5" type="ORF">HZH66_004422</name>
</gene>
<evidence type="ECO:0008006" key="7">
    <source>
        <dbReference type="Google" id="ProtNLM"/>
    </source>
</evidence>
<evidence type="ECO:0000256" key="2">
    <source>
        <dbReference type="ARBA" id="ARBA00022801"/>
    </source>
</evidence>
<dbReference type="PANTHER" id="PTHR10819">
    <property type="entry name" value="PHOSPHOTRIESTERASE-RELATED"/>
    <property type="match status" value="1"/>
</dbReference>
<comment type="caution">
    <text evidence="5">The sequence shown here is derived from an EMBL/GenBank/DDBJ whole genome shotgun (WGS) entry which is preliminary data.</text>
</comment>
<dbReference type="InterPro" id="IPR032466">
    <property type="entry name" value="Metal_Hydrolase"/>
</dbReference>
<evidence type="ECO:0000256" key="4">
    <source>
        <dbReference type="PROSITE-ProRule" id="PRU00679"/>
    </source>
</evidence>
<proteinExistence type="inferred from homology"/>
<keyword evidence="6" id="KW-1185">Reference proteome</keyword>
<sequence length="351" mass="39961">MNVTESVQTVLGRIRLPELGRVLTHEHVAVDFTAFYTAPPNRLTRFLNDQIKLHTLGLVKQYPYSNMYNIKFNDVETAYAVLEDLRLLRYFGGGTIVENSSHGLKRDVLLMKTLSEKTGINIIAGTGFYVAKVQNASTLNLSIENMYNVIMKEMTEGCEECSLIKTGFIGEVGTSLPIEDFERRSIQATAAAQAQLRCPVSFHPGRDSSLPAEIIRIYEEAGGDSRKAVMSHLDRTFTDKEALLEFADDTRCYCQFDLFGTECSFYQLNPLVDMLSDAQRVDYVQILRDEGKLERVLMSHDIHTKHRLVNYGGHGYAHLYNNVLPKFRMRGFSEEEIETLIVTNPKEWLFF</sequence>
<dbReference type="Proteomes" id="UP000614350">
    <property type="component" value="Unassembled WGS sequence"/>
</dbReference>